<evidence type="ECO:0000313" key="5">
    <source>
        <dbReference type="EMBL" id="PJJ27677.1"/>
    </source>
</evidence>
<comment type="caution">
    <text evidence="5">The sequence shown here is derived from an EMBL/GenBank/DDBJ whole genome shotgun (WGS) entry which is preliminary data.</text>
</comment>
<dbReference type="InterPro" id="IPR028082">
    <property type="entry name" value="Peripla_BP_I"/>
</dbReference>
<dbReference type="Proteomes" id="UP000231092">
    <property type="component" value="Unassembled WGS sequence"/>
</dbReference>
<evidence type="ECO:0000256" key="3">
    <source>
        <dbReference type="SAM" id="SignalP"/>
    </source>
</evidence>
<feature type="domain" description="Periplasmic binding protein" evidence="4">
    <location>
        <begin position="42"/>
        <end position="304"/>
    </location>
</feature>
<dbReference type="GO" id="GO:0030246">
    <property type="term" value="F:carbohydrate binding"/>
    <property type="evidence" value="ECO:0007669"/>
    <property type="project" value="TreeGrafter"/>
</dbReference>
<dbReference type="CDD" id="cd01536">
    <property type="entry name" value="PBP1_ABC_sugar_binding-like"/>
    <property type="match status" value="1"/>
</dbReference>
<dbReference type="GO" id="GO:0030288">
    <property type="term" value="C:outer membrane-bounded periplasmic space"/>
    <property type="evidence" value="ECO:0007669"/>
    <property type="project" value="TreeGrafter"/>
</dbReference>
<dbReference type="SUPFAM" id="SSF53822">
    <property type="entry name" value="Periplasmic binding protein-like I"/>
    <property type="match status" value="1"/>
</dbReference>
<evidence type="ECO:0000259" key="4">
    <source>
        <dbReference type="Pfam" id="PF13407"/>
    </source>
</evidence>
<evidence type="ECO:0000256" key="1">
    <source>
        <dbReference type="ARBA" id="ARBA00004196"/>
    </source>
</evidence>
<accession>A0A2M8Z2J5</accession>
<evidence type="ECO:0000313" key="6">
    <source>
        <dbReference type="Proteomes" id="UP000231092"/>
    </source>
</evidence>
<name>A0A2M8Z2J5_9FIRM</name>
<dbReference type="OrthoDB" id="6196975at2"/>
<dbReference type="EMBL" id="PGET01000001">
    <property type="protein sequence ID" value="PJJ27677.1"/>
    <property type="molecule type" value="Genomic_DNA"/>
</dbReference>
<dbReference type="PANTHER" id="PTHR30036:SF7">
    <property type="entry name" value="ABC TRANSPORTER PERIPLASMIC-BINDING PROTEIN YPHF"/>
    <property type="match status" value="1"/>
</dbReference>
<feature type="chain" id="PRO_5014721604" evidence="3">
    <location>
        <begin position="28"/>
        <end position="331"/>
    </location>
</feature>
<evidence type="ECO:0000256" key="2">
    <source>
        <dbReference type="ARBA" id="ARBA00007639"/>
    </source>
</evidence>
<comment type="similarity">
    <text evidence="2">Belongs to the bacterial solute-binding protein 2 family.</text>
</comment>
<dbReference type="InterPro" id="IPR025997">
    <property type="entry name" value="SBP_2_dom"/>
</dbReference>
<dbReference type="InterPro" id="IPR050555">
    <property type="entry name" value="Bact_Solute-Bind_Prot2"/>
</dbReference>
<reference evidence="5 6" key="1">
    <citation type="submission" date="2017-11" db="EMBL/GenBank/DDBJ databases">
        <title>Understudied soil microbes with underappreciated capabilities: Untangling the Clostridium saccharolyticum group.</title>
        <authorList>
            <person name="Leschine S."/>
        </authorList>
    </citation>
    <scope>NUCLEOTIDE SEQUENCE [LARGE SCALE GENOMIC DNA]</scope>
    <source>
        <strain evidence="5 6">18A</strain>
    </source>
</reference>
<keyword evidence="3" id="KW-0732">Signal</keyword>
<organism evidence="5 6">
    <name type="scientific">[Clostridium] celerecrescens 18A</name>
    <dbReference type="NCBI Taxonomy" id="1286362"/>
    <lineage>
        <taxon>Bacteria</taxon>
        <taxon>Bacillati</taxon>
        <taxon>Bacillota</taxon>
        <taxon>Clostridia</taxon>
        <taxon>Lachnospirales</taxon>
        <taxon>Lachnospiraceae</taxon>
        <taxon>Lacrimispora</taxon>
    </lineage>
</organism>
<proteinExistence type="inferred from homology"/>
<comment type="subcellular location">
    <subcellularLocation>
        <location evidence="1">Cell envelope</location>
    </subcellularLocation>
</comment>
<dbReference type="RefSeq" id="WP_100304284.1">
    <property type="nucleotide sequence ID" value="NZ_PGET01000001.1"/>
</dbReference>
<sequence>MSMFKIGIIGMALCLFMSGCGSQPASAFERQEGKTLYLIALNEKGPYWKPLIQSAQDQARERGCTLIVKAGLPGDSSRPQKLIEMVQEAIDQKADGIAMAALEPEMFDIKAAEAMAAGIKVVTYDTDIRTLNNRLAYIGTNNYEAGMELGRRGAEDLKARGITGGRLTAVTYSGSAQNMTERYKGLKDGFNQAMDQDAAQFTWCTWIINDLSVSRAKEQLETQIISYPDLKAVFTLGTESVITGTMEAIKFQNLQGTLYHYGFDYSPTLAAGVDEGLITGIVDQNCQVIGRTLVDKLADAVEGREIEKEYLIDVTWVEAKNIKAYGEKSER</sequence>
<feature type="signal peptide" evidence="3">
    <location>
        <begin position="1"/>
        <end position="27"/>
    </location>
</feature>
<dbReference type="PANTHER" id="PTHR30036">
    <property type="entry name" value="D-XYLOSE-BINDING PERIPLASMIC PROTEIN"/>
    <property type="match status" value="1"/>
</dbReference>
<dbReference type="PROSITE" id="PS51257">
    <property type="entry name" value="PROKAR_LIPOPROTEIN"/>
    <property type="match status" value="1"/>
</dbReference>
<dbReference type="Gene3D" id="3.40.50.2300">
    <property type="match status" value="2"/>
</dbReference>
<protein>
    <submittedName>
        <fullName evidence="5">Ribose transport system substrate-binding protein</fullName>
    </submittedName>
</protein>
<dbReference type="AlphaFoldDB" id="A0A2M8Z2J5"/>
<dbReference type="Pfam" id="PF13407">
    <property type="entry name" value="Peripla_BP_4"/>
    <property type="match status" value="1"/>
</dbReference>
<gene>
    <name evidence="5" type="ORF">H171_1147</name>
</gene>